<dbReference type="Gene3D" id="1.10.10.10">
    <property type="entry name" value="Winged helix-like DNA-binding domain superfamily/Winged helix DNA-binding domain"/>
    <property type="match status" value="1"/>
</dbReference>
<keyword evidence="3" id="KW-0804">Transcription</keyword>
<dbReference type="InterPro" id="IPR028978">
    <property type="entry name" value="Chorismate_lyase_/UTRA_dom_sf"/>
</dbReference>
<comment type="caution">
    <text evidence="5">The sequence shown here is derived from an EMBL/GenBank/DDBJ whole genome shotgun (WGS) entry which is preliminary data.</text>
</comment>
<dbReference type="SUPFAM" id="SSF46785">
    <property type="entry name" value="Winged helix' DNA-binding domain"/>
    <property type="match status" value="1"/>
</dbReference>
<dbReference type="SMART" id="SM00345">
    <property type="entry name" value="HTH_GNTR"/>
    <property type="match status" value="1"/>
</dbReference>
<proteinExistence type="predicted"/>
<feature type="domain" description="HTH gntR-type" evidence="4">
    <location>
        <begin position="11"/>
        <end position="79"/>
    </location>
</feature>
<organism evidence="5 6">
    <name type="scientific">Streptomyces gibsoniae</name>
    <dbReference type="NCBI Taxonomy" id="3075529"/>
    <lineage>
        <taxon>Bacteria</taxon>
        <taxon>Bacillati</taxon>
        <taxon>Actinomycetota</taxon>
        <taxon>Actinomycetes</taxon>
        <taxon>Kitasatosporales</taxon>
        <taxon>Streptomycetaceae</taxon>
        <taxon>Streptomyces</taxon>
    </lineage>
</organism>
<accession>A0ABU2U8A9</accession>
<dbReference type="Pfam" id="PF00392">
    <property type="entry name" value="GntR"/>
    <property type="match status" value="1"/>
</dbReference>
<evidence type="ECO:0000256" key="1">
    <source>
        <dbReference type="ARBA" id="ARBA00023015"/>
    </source>
</evidence>
<dbReference type="InterPro" id="IPR036388">
    <property type="entry name" value="WH-like_DNA-bd_sf"/>
</dbReference>
<sequence length="261" mass="28366">MRQEHGSPDSELRYRRVAAELREAIIAGEYATGAKLPPEGTLAERYGVSRGTIRHALAVLRSDGLVTSRRGTPRTVLGGPRAQSFSELLSFTNWARSIGETPGGRLDRVVRRPAEPFEAGQLGLEPGAEVYLVLRLRTLSGEPVMVERSLYPARVGALVAELPPDVVSHTEALVTHGVLFTDADHTIDLAWADSDDARLLECPPGQVLLRERRRTTDPAGVPVEWSEDRYLPGTIAFTVHNSVATSTLGRRHRPGTATPGA</sequence>
<evidence type="ECO:0000256" key="3">
    <source>
        <dbReference type="ARBA" id="ARBA00023163"/>
    </source>
</evidence>
<gene>
    <name evidence="5" type="ORF">RM764_42060</name>
</gene>
<dbReference type="EMBL" id="JAVREY010000110">
    <property type="protein sequence ID" value="MDT0469463.1"/>
    <property type="molecule type" value="Genomic_DNA"/>
</dbReference>
<dbReference type="SUPFAM" id="SSF64288">
    <property type="entry name" value="Chorismate lyase-like"/>
    <property type="match status" value="1"/>
</dbReference>
<dbReference type="CDD" id="cd07377">
    <property type="entry name" value="WHTH_GntR"/>
    <property type="match status" value="1"/>
</dbReference>
<keyword evidence="1" id="KW-0805">Transcription regulation</keyword>
<dbReference type="PRINTS" id="PR00035">
    <property type="entry name" value="HTHGNTR"/>
</dbReference>
<dbReference type="Proteomes" id="UP001183809">
    <property type="component" value="Unassembled WGS sequence"/>
</dbReference>
<dbReference type="SMART" id="SM00866">
    <property type="entry name" value="UTRA"/>
    <property type="match status" value="1"/>
</dbReference>
<keyword evidence="2" id="KW-0238">DNA-binding</keyword>
<evidence type="ECO:0000313" key="6">
    <source>
        <dbReference type="Proteomes" id="UP001183809"/>
    </source>
</evidence>
<keyword evidence="6" id="KW-1185">Reference proteome</keyword>
<dbReference type="InterPro" id="IPR000524">
    <property type="entry name" value="Tscrpt_reg_HTH_GntR"/>
</dbReference>
<evidence type="ECO:0000259" key="4">
    <source>
        <dbReference type="PROSITE" id="PS50949"/>
    </source>
</evidence>
<dbReference type="Pfam" id="PF07702">
    <property type="entry name" value="UTRA"/>
    <property type="match status" value="1"/>
</dbReference>
<dbReference type="PANTHER" id="PTHR44846">
    <property type="entry name" value="MANNOSYL-D-GLYCERATE TRANSPORT/METABOLISM SYSTEM REPRESSOR MNGR-RELATED"/>
    <property type="match status" value="1"/>
</dbReference>
<reference evidence="6" key="1">
    <citation type="submission" date="2023-07" db="EMBL/GenBank/DDBJ databases">
        <title>30 novel species of actinomycetes from the DSMZ collection.</title>
        <authorList>
            <person name="Nouioui I."/>
        </authorList>
    </citation>
    <scope>NUCLEOTIDE SEQUENCE [LARGE SCALE GENOMIC DNA]</scope>
    <source>
        <strain evidence="6">DSM 41699</strain>
    </source>
</reference>
<dbReference type="InterPro" id="IPR036390">
    <property type="entry name" value="WH_DNA-bd_sf"/>
</dbReference>
<dbReference type="RefSeq" id="WP_311700892.1">
    <property type="nucleotide sequence ID" value="NZ_JAVREY010000110.1"/>
</dbReference>
<dbReference type="InterPro" id="IPR050679">
    <property type="entry name" value="Bact_HTH_transcr_reg"/>
</dbReference>
<evidence type="ECO:0000256" key="2">
    <source>
        <dbReference type="ARBA" id="ARBA00023125"/>
    </source>
</evidence>
<dbReference type="InterPro" id="IPR011663">
    <property type="entry name" value="UTRA"/>
</dbReference>
<dbReference type="PANTHER" id="PTHR44846:SF1">
    <property type="entry name" value="MANNOSYL-D-GLYCERATE TRANSPORT_METABOLISM SYSTEM REPRESSOR MNGR-RELATED"/>
    <property type="match status" value="1"/>
</dbReference>
<dbReference type="Gene3D" id="3.40.1410.10">
    <property type="entry name" value="Chorismate lyase-like"/>
    <property type="match status" value="1"/>
</dbReference>
<evidence type="ECO:0000313" key="5">
    <source>
        <dbReference type="EMBL" id="MDT0469463.1"/>
    </source>
</evidence>
<name>A0ABU2U8A9_9ACTN</name>
<dbReference type="PROSITE" id="PS50949">
    <property type="entry name" value="HTH_GNTR"/>
    <property type="match status" value="1"/>
</dbReference>
<protein>
    <submittedName>
        <fullName evidence="5">GntR family transcriptional regulator</fullName>
    </submittedName>
</protein>